<dbReference type="Gene3D" id="3.40.50.300">
    <property type="entry name" value="P-loop containing nucleotide triphosphate hydrolases"/>
    <property type="match status" value="1"/>
</dbReference>
<dbReference type="SUPFAM" id="SSF52540">
    <property type="entry name" value="P-loop containing nucleoside triphosphate hydrolases"/>
    <property type="match status" value="1"/>
</dbReference>
<dbReference type="SMART" id="SM00382">
    <property type="entry name" value="AAA"/>
    <property type="match status" value="1"/>
</dbReference>
<dbReference type="PANTHER" id="PTHR42711:SF5">
    <property type="entry name" value="ABC TRANSPORTER ATP-BINDING PROTEIN NATA"/>
    <property type="match status" value="1"/>
</dbReference>
<feature type="domain" description="ABC transporter" evidence="7">
    <location>
        <begin position="23"/>
        <end position="250"/>
    </location>
</feature>
<organism evidence="8 9">
    <name type="scientific">Actinoplanes missouriensis (strain ATCC 14538 / DSM 43046 / CBS 188.64 / JCM 3121 / NBRC 102363 / NCIMB 12654 / NRRL B-3342 / UNCC 431)</name>
    <dbReference type="NCBI Taxonomy" id="512565"/>
    <lineage>
        <taxon>Bacteria</taxon>
        <taxon>Bacillati</taxon>
        <taxon>Actinomycetota</taxon>
        <taxon>Actinomycetes</taxon>
        <taxon>Micromonosporales</taxon>
        <taxon>Micromonosporaceae</taxon>
        <taxon>Actinoplanes</taxon>
    </lineage>
</organism>
<proteinExistence type="inferred from homology"/>
<dbReference type="InterPro" id="IPR003439">
    <property type="entry name" value="ABC_transporter-like_ATP-bd"/>
</dbReference>
<dbReference type="HOGENOM" id="CLU_000604_1_2_11"/>
<dbReference type="InterPro" id="IPR017871">
    <property type="entry name" value="ABC_transporter-like_CS"/>
</dbReference>
<name>I0HGR6_ACTM4</name>
<keyword evidence="4" id="KW-0547">Nucleotide-binding</keyword>
<comment type="similarity">
    <text evidence="2">Belongs to the ABC transporter superfamily.</text>
</comment>
<keyword evidence="3" id="KW-0813">Transport</keyword>
<dbReference type="GO" id="GO:0016887">
    <property type="term" value="F:ATP hydrolysis activity"/>
    <property type="evidence" value="ECO:0007669"/>
    <property type="project" value="InterPro"/>
</dbReference>
<protein>
    <submittedName>
        <fullName evidence="8">Putative ABC transporter ATP-binding protein</fullName>
    </submittedName>
</protein>
<dbReference type="InterPro" id="IPR025302">
    <property type="entry name" value="DrrA1/2-like_C"/>
</dbReference>
<evidence type="ECO:0000256" key="1">
    <source>
        <dbReference type="ARBA" id="ARBA00004202"/>
    </source>
</evidence>
<keyword evidence="9" id="KW-1185">Reference proteome</keyword>
<dbReference type="GO" id="GO:0046677">
    <property type="term" value="P:response to antibiotic"/>
    <property type="evidence" value="ECO:0007669"/>
    <property type="project" value="UniProtKB-KW"/>
</dbReference>
<dbReference type="PANTHER" id="PTHR42711">
    <property type="entry name" value="ABC TRANSPORTER ATP-BINDING PROTEIN"/>
    <property type="match status" value="1"/>
</dbReference>
<dbReference type="InterPro" id="IPR003593">
    <property type="entry name" value="AAA+_ATPase"/>
</dbReference>
<evidence type="ECO:0000256" key="2">
    <source>
        <dbReference type="ARBA" id="ARBA00005417"/>
    </source>
</evidence>
<dbReference type="Proteomes" id="UP000007882">
    <property type="component" value="Chromosome"/>
</dbReference>
<dbReference type="InterPro" id="IPR050763">
    <property type="entry name" value="ABC_transporter_ATP-binding"/>
</dbReference>
<evidence type="ECO:0000313" key="8">
    <source>
        <dbReference type="EMBL" id="BAL92203.1"/>
    </source>
</evidence>
<dbReference type="eggNOG" id="COG4152">
    <property type="taxonomic scope" value="Bacteria"/>
</dbReference>
<dbReference type="KEGG" id="ams:AMIS_69830"/>
<dbReference type="PATRIC" id="fig|512565.3.peg.6987"/>
<dbReference type="GO" id="GO:0005524">
    <property type="term" value="F:ATP binding"/>
    <property type="evidence" value="ECO:0007669"/>
    <property type="project" value="UniProtKB-KW"/>
</dbReference>
<gene>
    <name evidence="8" type="ordered locus">AMIS_69830</name>
</gene>
<dbReference type="GO" id="GO:0005886">
    <property type="term" value="C:plasma membrane"/>
    <property type="evidence" value="ECO:0007669"/>
    <property type="project" value="UniProtKB-SubCell"/>
</dbReference>
<evidence type="ECO:0000256" key="5">
    <source>
        <dbReference type="ARBA" id="ARBA00022840"/>
    </source>
</evidence>
<evidence type="ECO:0000256" key="6">
    <source>
        <dbReference type="ARBA" id="ARBA00023251"/>
    </source>
</evidence>
<keyword evidence="6" id="KW-0046">Antibiotic resistance</keyword>
<evidence type="ECO:0000256" key="4">
    <source>
        <dbReference type="ARBA" id="ARBA00022741"/>
    </source>
</evidence>
<dbReference type="AlphaFoldDB" id="I0HGR6"/>
<sequence length="315" mass="33933">MTFSRRTTSRSAAPSVYRMTTVLNVDAVNRSFGDRQVLKDVSFAVDAGRLTGFVGANGAGKTTTMRIILGVLGAESGTTTWRGAPITREVRQRFGYMPEERGLYPKMSVAEQIVYLGRLHGMSTADAKASTAALLDRLELAPRAGDLVEKLSLGNQQRVQIAAALVHDPELLVLDEPFSGLDPLAADNVVAVLRERAAAGAAVLFSSHQLDLVERLCDDLVIIADGTIRAAGSRAYLRDQYAQPRYSIEVGADAGWLRDVPGVTLVELDGPRAVVDLAPETDDQAILRAALDRGPVHAFGPVRPSLAEIFREVIQ</sequence>
<evidence type="ECO:0000256" key="3">
    <source>
        <dbReference type="ARBA" id="ARBA00022448"/>
    </source>
</evidence>
<dbReference type="Pfam" id="PF13732">
    <property type="entry name" value="DrrA1-3_C"/>
    <property type="match status" value="1"/>
</dbReference>
<evidence type="ECO:0000313" key="9">
    <source>
        <dbReference type="Proteomes" id="UP000007882"/>
    </source>
</evidence>
<keyword evidence="5 8" id="KW-0067">ATP-binding</keyword>
<comment type="subcellular location">
    <subcellularLocation>
        <location evidence="1">Cell membrane</location>
        <topology evidence="1">Peripheral membrane protein</topology>
    </subcellularLocation>
</comment>
<reference evidence="8 9" key="1">
    <citation type="submission" date="2012-02" db="EMBL/GenBank/DDBJ databases">
        <title>Complete genome sequence of Actinoplanes missouriensis 431 (= NBRC 102363).</title>
        <authorList>
            <person name="Ohnishi Y."/>
            <person name="Ishikawa J."/>
            <person name="Sekine M."/>
            <person name="Hosoyama A."/>
            <person name="Harada T."/>
            <person name="Narita H."/>
            <person name="Hata T."/>
            <person name="Konno Y."/>
            <person name="Tutikane K."/>
            <person name="Fujita N."/>
            <person name="Horinouchi S."/>
            <person name="Hayakawa M."/>
        </authorList>
    </citation>
    <scope>NUCLEOTIDE SEQUENCE [LARGE SCALE GENOMIC DNA]</scope>
    <source>
        <strain evidence="9">ATCC 14538 / DSM 43046 / CBS 188.64 / JCM 3121 / NBRC 102363 / NCIMB 12654 / NRRL B-3342 / UNCC 431</strain>
    </source>
</reference>
<dbReference type="STRING" id="512565.AMIS_69830"/>
<dbReference type="InterPro" id="IPR027417">
    <property type="entry name" value="P-loop_NTPase"/>
</dbReference>
<dbReference type="PROSITE" id="PS50893">
    <property type="entry name" value="ABC_TRANSPORTER_2"/>
    <property type="match status" value="1"/>
</dbReference>
<accession>I0HGR6</accession>
<evidence type="ECO:0000259" key="7">
    <source>
        <dbReference type="PROSITE" id="PS50893"/>
    </source>
</evidence>
<dbReference type="Pfam" id="PF00005">
    <property type="entry name" value="ABC_tran"/>
    <property type="match status" value="1"/>
</dbReference>
<dbReference type="EMBL" id="AP012319">
    <property type="protein sequence ID" value="BAL92203.1"/>
    <property type="molecule type" value="Genomic_DNA"/>
</dbReference>
<dbReference type="PROSITE" id="PS00211">
    <property type="entry name" value="ABC_TRANSPORTER_1"/>
    <property type="match status" value="1"/>
</dbReference>